<dbReference type="Proteomes" id="UP000242222">
    <property type="component" value="Unassembled WGS sequence"/>
</dbReference>
<dbReference type="EMBL" id="FOVC01000001">
    <property type="protein sequence ID" value="SFM97830.1"/>
    <property type="molecule type" value="Genomic_DNA"/>
</dbReference>
<evidence type="ECO:0000313" key="1">
    <source>
        <dbReference type="EMBL" id="SFM97830.1"/>
    </source>
</evidence>
<keyword evidence="2" id="KW-1185">Reference proteome</keyword>
<gene>
    <name evidence="1" type="ORF">SAMN05216516_101628</name>
</gene>
<dbReference type="AlphaFoldDB" id="A0A1I4V9Y8"/>
<evidence type="ECO:0000313" key="2">
    <source>
        <dbReference type="Proteomes" id="UP000242222"/>
    </source>
</evidence>
<dbReference type="STRING" id="1367852.SAMN05216516_101628"/>
<name>A0A1I4V9Y8_9GAMM</name>
<reference evidence="2" key="1">
    <citation type="submission" date="2016-10" db="EMBL/GenBank/DDBJ databases">
        <authorList>
            <person name="Varghese N."/>
            <person name="Submissions S."/>
        </authorList>
    </citation>
    <scope>NUCLEOTIDE SEQUENCE [LARGE SCALE GENOMIC DNA]</scope>
    <source>
        <strain evidence="2">N6PO6</strain>
    </source>
</reference>
<protein>
    <submittedName>
        <fullName evidence="1">Uncharacterized protein</fullName>
    </submittedName>
</protein>
<proteinExistence type="predicted"/>
<organism evidence="1 2">
    <name type="scientific">Izhakiella capsodis</name>
    <dbReference type="NCBI Taxonomy" id="1367852"/>
    <lineage>
        <taxon>Bacteria</taxon>
        <taxon>Pseudomonadati</taxon>
        <taxon>Pseudomonadota</taxon>
        <taxon>Gammaproteobacteria</taxon>
        <taxon>Enterobacterales</taxon>
        <taxon>Erwiniaceae</taxon>
        <taxon>Izhakiella</taxon>
    </lineage>
</organism>
<sequence>MEDVARMVVIGRCINSQLCVIDSYLMEKHVIRKHGPDAYYGQSNYRHCAMLISICGCQPTLTLAEQGIKG</sequence>
<accession>A0A1I4V9Y8</accession>